<comment type="subcellular location">
    <subcellularLocation>
        <location evidence="1">Membrane</location>
        <topology evidence="1">Multi-pass membrane protein</topology>
    </subcellularLocation>
</comment>
<dbReference type="PROSITE" id="PS50929">
    <property type="entry name" value="ABC_TM1F"/>
    <property type="match status" value="2"/>
</dbReference>
<dbReference type="InterPro" id="IPR011527">
    <property type="entry name" value="ABC1_TM_dom"/>
</dbReference>
<feature type="transmembrane region" description="Helical" evidence="10">
    <location>
        <begin position="520"/>
        <end position="541"/>
    </location>
</feature>
<evidence type="ECO:0000256" key="10">
    <source>
        <dbReference type="SAM" id="Phobius"/>
    </source>
</evidence>
<dbReference type="SUPFAM" id="SSF52540">
    <property type="entry name" value="P-loop containing nucleoside triphosphate hydrolases"/>
    <property type="match status" value="2"/>
</dbReference>
<dbReference type="FunFam" id="3.40.50.300:FF:000838">
    <property type="entry name" value="ABC multidrug transporter (Eurofung)"/>
    <property type="match status" value="1"/>
</dbReference>
<keyword evidence="7 10" id="KW-1133">Transmembrane helix</keyword>
<feature type="transmembrane region" description="Helical" evidence="10">
    <location>
        <begin position="547"/>
        <end position="567"/>
    </location>
</feature>
<organism evidence="13">
    <name type="scientific">Psilocybe cubensis</name>
    <name type="common">Psychedelic mushroom</name>
    <name type="synonym">Stropharia cubensis</name>
    <dbReference type="NCBI Taxonomy" id="181762"/>
    <lineage>
        <taxon>Eukaryota</taxon>
        <taxon>Fungi</taxon>
        <taxon>Dikarya</taxon>
        <taxon>Basidiomycota</taxon>
        <taxon>Agaricomycotina</taxon>
        <taxon>Agaricomycetes</taxon>
        <taxon>Agaricomycetidae</taxon>
        <taxon>Agaricales</taxon>
        <taxon>Agaricineae</taxon>
        <taxon>Strophariaceae</taxon>
        <taxon>Psilocybe</taxon>
    </lineage>
</organism>
<dbReference type="GO" id="GO:0005524">
    <property type="term" value="F:ATP binding"/>
    <property type="evidence" value="ECO:0007669"/>
    <property type="project" value="UniProtKB-KW"/>
</dbReference>
<feature type="domain" description="ABC transmembrane type-1" evidence="12">
    <location>
        <begin position="1034"/>
        <end position="1312"/>
    </location>
</feature>
<dbReference type="EMBL" id="JAFIQS010000012">
    <property type="protein sequence ID" value="KAG5164312.1"/>
    <property type="molecule type" value="Genomic_DNA"/>
</dbReference>
<feature type="transmembrane region" description="Helical" evidence="10">
    <location>
        <begin position="165"/>
        <end position="183"/>
    </location>
</feature>
<keyword evidence="5" id="KW-0547">Nucleotide-binding</keyword>
<dbReference type="Pfam" id="PF00664">
    <property type="entry name" value="ABC_membrane"/>
    <property type="match status" value="2"/>
</dbReference>
<evidence type="ECO:0000313" key="13">
    <source>
        <dbReference type="EMBL" id="KAG5164312.1"/>
    </source>
</evidence>
<feature type="transmembrane region" description="Helical" evidence="10">
    <location>
        <begin position="35"/>
        <end position="54"/>
    </location>
</feature>
<feature type="transmembrane region" description="Helical" evidence="10">
    <location>
        <begin position="1072"/>
        <end position="1098"/>
    </location>
</feature>
<gene>
    <name evidence="13" type="ORF">JR316_010818</name>
</gene>
<feature type="compositionally biased region" description="Polar residues" evidence="9">
    <location>
        <begin position="446"/>
        <end position="468"/>
    </location>
</feature>
<dbReference type="InterPro" id="IPR017871">
    <property type="entry name" value="ABC_transporter-like_CS"/>
</dbReference>
<dbReference type="InterPro" id="IPR003593">
    <property type="entry name" value="AAA+_ATPase"/>
</dbReference>
<dbReference type="GO" id="GO:0140359">
    <property type="term" value="F:ABC-type transporter activity"/>
    <property type="evidence" value="ECO:0007669"/>
    <property type="project" value="InterPro"/>
</dbReference>
<accession>A0A8H8CFI0</accession>
<dbReference type="Gene3D" id="3.40.50.300">
    <property type="entry name" value="P-loop containing nucleotide triphosphate hydrolases"/>
    <property type="match status" value="2"/>
</dbReference>
<feature type="compositionally biased region" description="Basic and acidic residues" evidence="9">
    <location>
        <begin position="471"/>
        <end position="495"/>
    </location>
</feature>
<feature type="domain" description="ABC transporter" evidence="11">
    <location>
        <begin position="740"/>
        <end position="970"/>
    </location>
</feature>
<dbReference type="InterPro" id="IPR003439">
    <property type="entry name" value="ABC_transporter-like_ATP-bd"/>
</dbReference>
<dbReference type="OrthoDB" id="6500128at2759"/>
<evidence type="ECO:0000256" key="5">
    <source>
        <dbReference type="ARBA" id="ARBA00022741"/>
    </source>
</evidence>
<feature type="domain" description="ABC transporter" evidence="11">
    <location>
        <begin position="1349"/>
        <end position="1586"/>
    </location>
</feature>
<dbReference type="InterPro" id="IPR050173">
    <property type="entry name" value="ABC_transporter_C-like"/>
</dbReference>
<dbReference type="Pfam" id="PF00005">
    <property type="entry name" value="ABC_tran"/>
    <property type="match status" value="2"/>
</dbReference>
<dbReference type="GO" id="GO:0016020">
    <property type="term" value="C:membrane"/>
    <property type="evidence" value="ECO:0007669"/>
    <property type="project" value="UniProtKB-SubCell"/>
</dbReference>
<feature type="transmembrane region" description="Helical" evidence="10">
    <location>
        <begin position="99"/>
        <end position="118"/>
    </location>
</feature>
<dbReference type="CDD" id="cd03244">
    <property type="entry name" value="ABCC_MRP_domain2"/>
    <property type="match status" value="1"/>
</dbReference>
<feature type="transmembrane region" description="Helical" evidence="10">
    <location>
        <begin position="1257"/>
        <end position="1278"/>
    </location>
</feature>
<dbReference type="SMART" id="SM00382">
    <property type="entry name" value="AAA"/>
    <property type="match status" value="2"/>
</dbReference>
<evidence type="ECO:0000256" key="9">
    <source>
        <dbReference type="SAM" id="MobiDB-lite"/>
    </source>
</evidence>
<proteinExistence type="predicted"/>
<dbReference type="CDD" id="cd18596">
    <property type="entry name" value="ABC_6TM_VMR1_D1_like"/>
    <property type="match status" value="1"/>
</dbReference>
<feature type="transmembrane region" description="Helical" evidence="10">
    <location>
        <begin position="139"/>
        <end position="159"/>
    </location>
</feature>
<feature type="transmembrane region" description="Helical" evidence="10">
    <location>
        <begin position="317"/>
        <end position="338"/>
    </location>
</feature>
<feature type="transmembrane region" description="Helical" evidence="10">
    <location>
        <begin position="204"/>
        <end position="223"/>
    </location>
</feature>
<dbReference type="Gene3D" id="1.20.1560.10">
    <property type="entry name" value="ABC transporter type 1, transmembrane domain"/>
    <property type="match status" value="3"/>
</dbReference>
<dbReference type="PROSITE" id="PS00211">
    <property type="entry name" value="ABC_TRANSPORTER_1"/>
    <property type="match status" value="1"/>
</dbReference>
<dbReference type="CDD" id="cd03250">
    <property type="entry name" value="ABCC_MRP_domain1"/>
    <property type="match status" value="1"/>
</dbReference>
<reference evidence="13" key="1">
    <citation type="submission" date="2021-02" db="EMBL/GenBank/DDBJ databases">
        <title>Psilocybe cubensis genome.</title>
        <authorList>
            <person name="Mckernan K.J."/>
            <person name="Crawford S."/>
            <person name="Trippe A."/>
            <person name="Kane L.T."/>
            <person name="Mclaughlin S."/>
        </authorList>
    </citation>
    <scope>NUCLEOTIDE SEQUENCE [LARGE SCALE GENOMIC DNA]</scope>
    <source>
        <strain evidence="13">MGC-MH-2018</strain>
    </source>
</reference>
<keyword evidence="8 10" id="KW-0472">Membrane</keyword>
<feature type="transmembrane region" description="Helical" evidence="10">
    <location>
        <begin position="1029"/>
        <end position="1052"/>
    </location>
</feature>
<comment type="caution">
    <text evidence="13">The sequence shown here is derived from an EMBL/GenBank/DDBJ whole genome shotgun (WGS) entry which is preliminary data.</text>
</comment>
<evidence type="ECO:0000256" key="1">
    <source>
        <dbReference type="ARBA" id="ARBA00004141"/>
    </source>
</evidence>
<dbReference type="InterPro" id="IPR027417">
    <property type="entry name" value="P-loop_NTPase"/>
</dbReference>
<evidence type="ECO:0000256" key="2">
    <source>
        <dbReference type="ARBA" id="ARBA00022448"/>
    </source>
</evidence>
<dbReference type="CDD" id="cd18604">
    <property type="entry name" value="ABC_6TM_VMR1_D2_like"/>
    <property type="match status" value="1"/>
</dbReference>
<evidence type="ECO:0000256" key="7">
    <source>
        <dbReference type="ARBA" id="ARBA00022989"/>
    </source>
</evidence>
<evidence type="ECO:0000256" key="8">
    <source>
        <dbReference type="ARBA" id="ARBA00023136"/>
    </source>
</evidence>
<keyword evidence="3 10" id="KW-0812">Transmembrane</keyword>
<feature type="transmembrane region" description="Helical" evidence="10">
    <location>
        <begin position="1166"/>
        <end position="1189"/>
    </location>
</feature>
<evidence type="ECO:0000259" key="12">
    <source>
        <dbReference type="PROSITE" id="PS50929"/>
    </source>
</evidence>
<evidence type="ECO:0000259" key="11">
    <source>
        <dbReference type="PROSITE" id="PS50893"/>
    </source>
</evidence>
<feature type="region of interest" description="Disordered" evidence="9">
    <location>
        <begin position="440"/>
        <end position="496"/>
    </location>
</feature>
<feature type="domain" description="ABC transmembrane type-1" evidence="12">
    <location>
        <begin position="318"/>
        <end position="687"/>
    </location>
</feature>
<keyword evidence="6" id="KW-0067">ATP-binding</keyword>
<name>A0A8H8CFI0_PSICU</name>
<dbReference type="GO" id="GO:0016887">
    <property type="term" value="F:ATP hydrolysis activity"/>
    <property type="evidence" value="ECO:0007669"/>
    <property type="project" value="InterPro"/>
</dbReference>
<evidence type="ECO:0000256" key="6">
    <source>
        <dbReference type="ARBA" id="ARBA00022840"/>
    </source>
</evidence>
<sequence length="1604" mass="178868">MGEVSQRFGYQNPLLYPYMAIQANPIISIKEEIRVVPFLLTCALFSIQVIHFFLKKFQKRSDTNEDEDEITAETTSPGLVTRLKKHAKSFGGNTIYTFYFARFVGSAALFVLSVITSLKCQPDRLGWTDVKGRFDECPELFLTVTYLYSTFLSIVSLTSKAYGKWATRTNIVILLSALGVYIYRDLWPLATYDQRPADESEGAVLVYKIIILAFTGVVIPMFIPRIYTPIDPNDPESVPNPEQTASLFSMITYTFLDSTILLGYKVPHLKAEQLDPLTDRDRAQYRTKKAFPHLDIFHGAKRRSLFWGLMRVYRKEYIILAISVIFYSLGGFAVPIGINRVLYYMETNGEGATIRPWFWILWLFAGPLIQSFSFQWYIFIATRTLVRAEGLITQLVFEHSLRIRMKAETKDQAVQQQSSTLGTPTDSAVVTPDNASAITDAESEQTEAAHSQNSTVVAVSRETSSASTLRAAKEPAKGKTSTESKASAEESKGSDSDNLVGKINNLVTTDLGNITNARDFLMIILYIPVQITFCMIFLYQVLGWSSLVGVSVMIVLLPVPGYFASLLQKAQVQRMKKTDARIQAVTETVGILRMIKLFGWEQKMSDRLEKTREEELKWLWKLKLLDNLNGLLGFLYPMLTMLASYSLYTLVMKETLTPSKIFSSISVFNMLREQFYRLLRQGVDLIQGKVSLERVQNFLYETELLDAYLDTPSTPVPEVPVSIETSSEIGFRNATFTWSLDGEDGTMTPSRRQFKLRIKDELIFRKNCINLIIGPTGSGKTSILMALLGEMHFVASNPDSWFNLPRDGGIAYAAQESWVQNDTIKNNILFRTPLDEERYKKVIKQCALERDLELFEAGDATEVGERGLTLSGGQKARITLARAIYSEAEIILLDDIFAALDVHTATWIVENCFKGDLIKDRTILLVTHNIALASPIADFVVSIGSDGRIKSQGIKVSTALKRNPALAAEAKHDKEVIENAQTEIVETETVPKKPSGDGKLVIAEEIAEGHVTWKSIMLLIRSIGGKHPFVYYTVILTVLILVEFMVTFQTWYLGHWGQQYVGRDPSTVNAAYYINVYTAIAMVAWFTNFAVYMLFVIGSLRASKTINKLLMDSVLGSTLRWLDETPTARIITRCTQDIRTIDSQLPQNGMWLVDCMVGLTTKLGAVVIFTPIFLFPGLGVGAIGFYLGNMYLRAQLSVKRETSNARSPMLSHFSAAIHGIVSIRAYGAQELFKQESMNRINHYTRVARMSYNLNRWIGVRMDFLGALFTSALALYLIYGPNIGASNTGFSLSMASDLTLFILYVVRLGNEFEVNSNSLERIQSYLEIEHEPKSTPAGQPPAAWPTSGDLRVEHLNARYSQNGPRVLNDVSFHVESGQRVGIVGRTGSGKSSLTLALLRCILTEGTVYYDGIPTNTINLDALRSNITIIPQTPELLSGTLRQNLDPFDQNDDATLNDALRSAGLFSLQEEADEGRLTLDSVISGGGTNLSVGQRQIIALARAMVRGSKLLILDEATSAIDYKTDSIIQNTLRTELGGDVTVITVAHRLQTIMDSDRIIVLDNGQMAEFGKPKELLGNKSGILRALVDGSGDKETLYSLAGHADTD</sequence>
<protein>
    <recommendedName>
        <fullName evidence="14">P-loop containing nucleoside triphosphate hydrolase protein</fullName>
    </recommendedName>
</protein>
<evidence type="ECO:0000256" key="4">
    <source>
        <dbReference type="ARBA" id="ARBA00022737"/>
    </source>
</evidence>
<dbReference type="FunFam" id="1.20.1560.10:FF:000013">
    <property type="entry name" value="ABC transporter C family member 2"/>
    <property type="match status" value="1"/>
</dbReference>
<feature type="transmembrane region" description="Helical" evidence="10">
    <location>
        <begin position="358"/>
        <end position="379"/>
    </location>
</feature>
<evidence type="ECO:0000256" key="3">
    <source>
        <dbReference type="ARBA" id="ARBA00022692"/>
    </source>
</evidence>
<evidence type="ECO:0008006" key="14">
    <source>
        <dbReference type="Google" id="ProtNLM"/>
    </source>
</evidence>
<feature type="transmembrane region" description="Helical" evidence="10">
    <location>
        <begin position="628"/>
        <end position="649"/>
    </location>
</feature>
<dbReference type="PANTHER" id="PTHR24223:SF356">
    <property type="entry name" value="ATP-BINDING CASSETTE TRANSPORTER ABC4"/>
    <property type="match status" value="1"/>
</dbReference>
<keyword evidence="2" id="KW-0813">Transport</keyword>
<keyword evidence="4" id="KW-0677">Repeat</keyword>
<dbReference type="PROSITE" id="PS50893">
    <property type="entry name" value="ABC_TRANSPORTER_2"/>
    <property type="match status" value="2"/>
</dbReference>
<dbReference type="PANTHER" id="PTHR24223">
    <property type="entry name" value="ATP-BINDING CASSETTE SUB-FAMILY C"/>
    <property type="match status" value="1"/>
</dbReference>
<dbReference type="InterPro" id="IPR036640">
    <property type="entry name" value="ABC1_TM_sf"/>
</dbReference>
<dbReference type="SUPFAM" id="SSF90123">
    <property type="entry name" value="ABC transporter transmembrane region"/>
    <property type="match status" value="2"/>
</dbReference>